<keyword evidence="2" id="KW-0732">Signal</keyword>
<accession>A0A8S1BIX2</accession>
<name>A0A8S1BIX2_ARCPL</name>
<evidence type="ECO:0000313" key="4">
    <source>
        <dbReference type="Proteomes" id="UP000494106"/>
    </source>
</evidence>
<evidence type="ECO:0000313" key="3">
    <source>
        <dbReference type="EMBL" id="CAB3258966.1"/>
    </source>
</evidence>
<sequence>MLLIVGVVICIAAAISAPINNTNTSYILAKVLFYKNAKGQIVVANGPVPSIANLAIRDDIFSRIEDISVNRVKVVSIYNESKGIPKSVNIYQLIKNEEKPVFVTEVKKRLTRTIIKDWWDKLWGHKRKKIARIKKKMKVNYMVTPSPDSNNTRMVKDSTTTKKDGKGMQEHNKKKETCSHCTKELLGKTKSNKFVKVTDSPQAELLNSLEAYDDYVPNDIYYSVEKRCVNWSDICDVQTGGLLNMSTSNFNYFKRPIFTQNGPLME</sequence>
<reference evidence="3 4" key="1">
    <citation type="submission" date="2020-04" db="EMBL/GenBank/DDBJ databases">
        <authorList>
            <person name="Wallbank WR R."/>
            <person name="Pardo Diaz C."/>
            <person name="Kozak K."/>
            <person name="Martin S."/>
            <person name="Jiggins C."/>
            <person name="Moest M."/>
            <person name="Warren A I."/>
            <person name="Byers J.R.P. K."/>
            <person name="Montejo-Kovacevich G."/>
            <person name="Yen C E."/>
        </authorList>
    </citation>
    <scope>NUCLEOTIDE SEQUENCE [LARGE SCALE GENOMIC DNA]</scope>
</reference>
<dbReference type="EMBL" id="CADEBC010000602">
    <property type="protein sequence ID" value="CAB3258966.1"/>
    <property type="molecule type" value="Genomic_DNA"/>
</dbReference>
<dbReference type="AlphaFoldDB" id="A0A8S1BIX2"/>
<protein>
    <submittedName>
        <fullName evidence="3">Uncharacterized protein</fullName>
    </submittedName>
</protein>
<feature type="compositionally biased region" description="Basic and acidic residues" evidence="1">
    <location>
        <begin position="154"/>
        <end position="174"/>
    </location>
</feature>
<gene>
    <name evidence="3" type="ORF">APLA_LOCUS16790</name>
</gene>
<comment type="caution">
    <text evidence="3">The sequence shown here is derived from an EMBL/GenBank/DDBJ whole genome shotgun (WGS) entry which is preliminary data.</text>
</comment>
<evidence type="ECO:0000256" key="1">
    <source>
        <dbReference type="SAM" id="MobiDB-lite"/>
    </source>
</evidence>
<proteinExistence type="predicted"/>
<feature type="chain" id="PRO_5035926694" evidence="2">
    <location>
        <begin position="17"/>
        <end position="266"/>
    </location>
</feature>
<feature type="region of interest" description="Disordered" evidence="1">
    <location>
        <begin position="142"/>
        <end position="174"/>
    </location>
</feature>
<keyword evidence="4" id="KW-1185">Reference proteome</keyword>
<dbReference type="Proteomes" id="UP000494106">
    <property type="component" value="Unassembled WGS sequence"/>
</dbReference>
<feature type="signal peptide" evidence="2">
    <location>
        <begin position="1"/>
        <end position="16"/>
    </location>
</feature>
<dbReference type="OrthoDB" id="7463589at2759"/>
<evidence type="ECO:0000256" key="2">
    <source>
        <dbReference type="SAM" id="SignalP"/>
    </source>
</evidence>
<organism evidence="3 4">
    <name type="scientific">Arctia plantaginis</name>
    <name type="common">Wood tiger moth</name>
    <name type="synonym">Phalaena plantaginis</name>
    <dbReference type="NCBI Taxonomy" id="874455"/>
    <lineage>
        <taxon>Eukaryota</taxon>
        <taxon>Metazoa</taxon>
        <taxon>Ecdysozoa</taxon>
        <taxon>Arthropoda</taxon>
        <taxon>Hexapoda</taxon>
        <taxon>Insecta</taxon>
        <taxon>Pterygota</taxon>
        <taxon>Neoptera</taxon>
        <taxon>Endopterygota</taxon>
        <taxon>Lepidoptera</taxon>
        <taxon>Glossata</taxon>
        <taxon>Ditrysia</taxon>
        <taxon>Noctuoidea</taxon>
        <taxon>Erebidae</taxon>
        <taxon>Arctiinae</taxon>
        <taxon>Arctia</taxon>
    </lineage>
</organism>